<dbReference type="AlphaFoldDB" id="A0A8R7PD86"/>
<proteinExistence type="predicted"/>
<feature type="compositionally biased region" description="Basic and acidic residues" evidence="1">
    <location>
        <begin position="44"/>
        <end position="56"/>
    </location>
</feature>
<organism evidence="2 3">
    <name type="scientific">Triticum urartu</name>
    <name type="common">Red wild einkorn</name>
    <name type="synonym">Crithodium urartu</name>
    <dbReference type="NCBI Taxonomy" id="4572"/>
    <lineage>
        <taxon>Eukaryota</taxon>
        <taxon>Viridiplantae</taxon>
        <taxon>Streptophyta</taxon>
        <taxon>Embryophyta</taxon>
        <taxon>Tracheophyta</taxon>
        <taxon>Spermatophyta</taxon>
        <taxon>Magnoliopsida</taxon>
        <taxon>Liliopsida</taxon>
        <taxon>Poales</taxon>
        <taxon>Poaceae</taxon>
        <taxon>BOP clade</taxon>
        <taxon>Pooideae</taxon>
        <taxon>Triticodae</taxon>
        <taxon>Triticeae</taxon>
        <taxon>Triticinae</taxon>
        <taxon>Triticum</taxon>
    </lineage>
</organism>
<evidence type="ECO:0000313" key="3">
    <source>
        <dbReference type="Proteomes" id="UP000015106"/>
    </source>
</evidence>
<reference evidence="3" key="1">
    <citation type="journal article" date="2013" name="Nature">
        <title>Draft genome of the wheat A-genome progenitor Triticum urartu.</title>
        <authorList>
            <person name="Ling H.Q."/>
            <person name="Zhao S."/>
            <person name="Liu D."/>
            <person name="Wang J."/>
            <person name="Sun H."/>
            <person name="Zhang C."/>
            <person name="Fan H."/>
            <person name="Li D."/>
            <person name="Dong L."/>
            <person name="Tao Y."/>
            <person name="Gao C."/>
            <person name="Wu H."/>
            <person name="Li Y."/>
            <person name="Cui Y."/>
            <person name="Guo X."/>
            <person name="Zheng S."/>
            <person name="Wang B."/>
            <person name="Yu K."/>
            <person name="Liang Q."/>
            <person name="Yang W."/>
            <person name="Lou X."/>
            <person name="Chen J."/>
            <person name="Feng M."/>
            <person name="Jian J."/>
            <person name="Zhang X."/>
            <person name="Luo G."/>
            <person name="Jiang Y."/>
            <person name="Liu J."/>
            <person name="Wang Z."/>
            <person name="Sha Y."/>
            <person name="Zhang B."/>
            <person name="Wu H."/>
            <person name="Tang D."/>
            <person name="Shen Q."/>
            <person name="Xue P."/>
            <person name="Zou S."/>
            <person name="Wang X."/>
            <person name="Liu X."/>
            <person name="Wang F."/>
            <person name="Yang Y."/>
            <person name="An X."/>
            <person name="Dong Z."/>
            <person name="Zhang K."/>
            <person name="Zhang X."/>
            <person name="Luo M.C."/>
            <person name="Dvorak J."/>
            <person name="Tong Y."/>
            <person name="Wang J."/>
            <person name="Yang H."/>
            <person name="Li Z."/>
            <person name="Wang D."/>
            <person name="Zhang A."/>
            <person name="Wang J."/>
        </authorList>
    </citation>
    <scope>NUCLEOTIDE SEQUENCE</scope>
    <source>
        <strain evidence="3">cv. G1812</strain>
    </source>
</reference>
<protein>
    <submittedName>
        <fullName evidence="2">Uncharacterized protein</fullName>
    </submittedName>
</protein>
<reference evidence="2" key="2">
    <citation type="submission" date="2018-03" db="EMBL/GenBank/DDBJ databases">
        <title>The Triticum urartu genome reveals the dynamic nature of wheat genome evolution.</title>
        <authorList>
            <person name="Ling H."/>
            <person name="Ma B."/>
            <person name="Shi X."/>
            <person name="Liu H."/>
            <person name="Dong L."/>
            <person name="Sun H."/>
            <person name="Cao Y."/>
            <person name="Gao Q."/>
            <person name="Zheng S."/>
            <person name="Li Y."/>
            <person name="Yu Y."/>
            <person name="Du H."/>
            <person name="Qi M."/>
            <person name="Li Y."/>
            <person name="Yu H."/>
            <person name="Cui Y."/>
            <person name="Wang N."/>
            <person name="Chen C."/>
            <person name="Wu H."/>
            <person name="Zhao Y."/>
            <person name="Zhang J."/>
            <person name="Li Y."/>
            <person name="Zhou W."/>
            <person name="Zhang B."/>
            <person name="Hu W."/>
            <person name="Eijk M."/>
            <person name="Tang J."/>
            <person name="Witsenboer H."/>
            <person name="Zhao S."/>
            <person name="Li Z."/>
            <person name="Zhang A."/>
            <person name="Wang D."/>
            <person name="Liang C."/>
        </authorList>
    </citation>
    <scope>NUCLEOTIDE SEQUENCE [LARGE SCALE GENOMIC DNA]</scope>
    <source>
        <strain evidence="2">cv. G1812</strain>
    </source>
</reference>
<reference evidence="2" key="3">
    <citation type="submission" date="2022-06" db="UniProtKB">
        <authorList>
            <consortium name="EnsemblPlants"/>
        </authorList>
    </citation>
    <scope>IDENTIFICATION</scope>
</reference>
<accession>A0A8R7PD86</accession>
<keyword evidence="3" id="KW-1185">Reference proteome</keyword>
<dbReference type="Gramene" id="TuG1812G0200002357.01.T02">
    <property type="protein sequence ID" value="TuG1812G0200002357.01.T02"/>
    <property type="gene ID" value="TuG1812G0200002357.01"/>
</dbReference>
<sequence>CIRPVVRFRGKNTCARARELSSAPGARPDPIFLRRLAAPAGITGDHRHREQRRHGCPELCRQPRRVNPAGSSRPCPDPHPPLRRAPDSATTKPPIRRPSPARLGWTGEVSDLPL</sequence>
<evidence type="ECO:0000256" key="1">
    <source>
        <dbReference type="SAM" id="MobiDB-lite"/>
    </source>
</evidence>
<name>A0A8R7PD86_TRIUA</name>
<dbReference type="EnsemblPlants" id="TuG1812G0200002357.01.T01">
    <property type="protein sequence ID" value="TuG1812G0200002357.01.T01"/>
    <property type="gene ID" value="TuG1812G0200002357.01"/>
</dbReference>
<dbReference type="Gramene" id="TuG1812G0200002357.01.T01">
    <property type="protein sequence ID" value="TuG1812G0200002357.01.T01"/>
    <property type="gene ID" value="TuG1812G0200002357.01"/>
</dbReference>
<feature type="region of interest" description="Disordered" evidence="1">
    <location>
        <begin position="39"/>
        <end position="114"/>
    </location>
</feature>
<dbReference type="EnsemblPlants" id="TuG1812G0200002357.01.T02">
    <property type="protein sequence ID" value="TuG1812G0200002357.01.T02"/>
    <property type="gene ID" value="TuG1812G0200002357.01"/>
</dbReference>
<dbReference type="Proteomes" id="UP000015106">
    <property type="component" value="Chromosome 2"/>
</dbReference>
<evidence type="ECO:0000313" key="2">
    <source>
        <dbReference type="EnsemblPlants" id="TuG1812G0200002357.01.T01"/>
    </source>
</evidence>